<evidence type="ECO:0000313" key="1">
    <source>
        <dbReference type="EMBL" id="ABQ29420.1"/>
    </source>
</evidence>
<organism evidence="1 2">
    <name type="scientific">Acidiphilium cryptum (strain JF-5)</name>
    <dbReference type="NCBI Taxonomy" id="349163"/>
    <lineage>
        <taxon>Bacteria</taxon>
        <taxon>Pseudomonadati</taxon>
        <taxon>Pseudomonadota</taxon>
        <taxon>Alphaproteobacteria</taxon>
        <taxon>Acetobacterales</taxon>
        <taxon>Acidocellaceae</taxon>
        <taxon>Acidiphilium</taxon>
    </lineage>
</organism>
<dbReference type="NCBIfam" id="TIGR04282">
    <property type="entry name" value="glyco_like_cofC"/>
    <property type="match status" value="1"/>
</dbReference>
<dbReference type="PANTHER" id="PTHR36529:SF1">
    <property type="entry name" value="GLYCOSYLTRANSFERASE"/>
    <property type="match status" value="1"/>
</dbReference>
<dbReference type="Gene3D" id="3.90.550.10">
    <property type="entry name" value="Spore Coat Polysaccharide Biosynthesis Protein SpsA, Chain A"/>
    <property type="match status" value="1"/>
</dbReference>
<name>A5FUY8_ACICJ</name>
<gene>
    <name evidence="1" type="ordered locus">Acry_0192</name>
</gene>
<dbReference type="InterPro" id="IPR029044">
    <property type="entry name" value="Nucleotide-diphossugar_trans"/>
</dbReference>
<dbReference type="Pfam" id="PF09837">
    <property type="entry name" value="DUF2064"/>
    <property type="match status" value="1"/>
</dbReference>
<keyword evidence="2" id="KW-1185">Reference proteome</keyword>
<accession>A5FUY8</accession>
<dbReference type="HOGENOM" id="CLU_075662_2_1_5"/>
<dbReference type="EMBL" id="CP000697">
    <property type="protein sequence ID" value="ABQ29420.1"/>
    <property type="molecule type" value="Genomic_DNA"/>
</dbReference>
<proteinExistence type="predicted"/>
<dbReference type="STRING" id="349163.Acry_0192"/>
<protein>
    <submittedName>
        <fullName evidence="1">Uncharacterized protein-like protein</fullName>
    </submittedName>
</protein>
<dbReference type="Proteomes" id="UP000000245">
    <property type="component" value="Chromosome"/>
</dbReference>
<dbReference type="SUPFAM" id="SSF53448">
    <property type="entry name" value="Nucleotide-diphospho-sugar transferases"/>
    <property type="match status" value="1"/>
</dbReference>
<dbReference type="AlphaFoldDB" id="A5FUY8"/>
<dbReference type="KEGG" id="acr:Acry_0192"/>
<dbReference type="eggNOG" id="COG3222">
    <property type="taxonomic scope" value="Bacteria"/>
</dbReference>
<dbReference type="InterPro" id="IPR018641">
    <property type="entry name" value="Trfase_1_rSAM/seldom-assoc"/>
</dbReference>
<evidence type="ECO:0000313" key="2">
    <source>
        <dbReference type="Proteomes" id="UP000000245"/>
    </source>
</evidence>
<sequence>MATRVSLPVIVVFSRIPRLGVGKRRLARTVGDRAAWRLSRIMLSGLLREMRRLRGVVRHLAATPDHHARLATPGFIRTGQGRGDLGARMLRVFRRHPRRPVIIIGSDIPGITAADLRGTLRRLRGAQAVFGPATDGGYWLIGLAGRRPAAPFRDVRWSSPHALADTLRNFPRHRVALLRPLTDLDDAESLGVHARPAASRAIRQAPARRIS</sequence>
<reference evidence="1 2" key="1">
    <citation type="submission" date="2007-05" db="EMBL/GenBank/DDBJ databases">
        <title>Complete sequence of chromosome of Acidiphilium cryptum JF-5.</title>
        <authorList>
            <consortium name="US DOE Joint Genome Institute"/>
            <person name="Copeland A."/>
            <person name="Lucas S."/>
            <person name="Lapidus A."/>
            <person name="Barry K."/>
            <person name="Detter J.C."/>
            <person name="Glavina del Rio T."/>
            <person name="Hammon N."/>
            <person name="Israni S."/>
            <person name="Dalin E."/>
            <person name="Tice H."/>
            <person name="Pitluck S."/>
            <person name="Sims D."/>
            <person name="Brettin T."/>
            <person name="Bruce D."/>
            <person name="Han C."/>
            <person name="Schmutz J."/>
            <person name="Larimer F."/>
            <person name="Land M."/>
            <person name="Hauser L."/>
            <person name="Kyrpides N."/>
            <person name="Kim E."/>
            <person name="Magnuson T."/>
            <person name="Richardson P."/>
        </authorList>
    </citation>
    <scope>NUCLEOTIDE SEQUENCE [LARGE SCALE GENOMIC DNA]</scope>
    <source>
        <strain evidence="1 2">JF-5</strain>
    </source>
</reference>
<dbReference type="PANTHER" id="PTHR36529">
    <property type="entry name" value="SLL1095 PROTEIN"/>
    <property type="match status" value="1"/>
</dbReference>